<reference evidence="1 2" key="1">
    <citation type="submission" date="2023-10" db="EMBL/GenBank/DDBJ databases">
        <title>Genome-Wide Identification Analysis in wild type Solanum Pinnatisectum Reveals Some Genes Defensing Phytophthora Infestans.</title>
        <authorList>
            <person name="Sun C."/>
        </authorList>
    </citation>
    <scope>NUCLEOTIDE SEQUENCE [LARGE SCALE GENOMIC DNA]</scope>
    <source>
        <strain evidence="1">LQN</strain>
        <tissue evidence="1">Leaf</tissue>
    </source>
</reference>
<organism evidence="1 2">
    <name type="scientific">Solanum pinnatisectum</name>
    <name type="common">tansyleaf nightshade</name>
    <dbReference type="NCBI Taxonomy" id="50273"/>
    <lineage>
        <taxon>Eukaryota</taxon>
        <taxon>Viridiplantae</taxon>
        <taxon>Streptophyta</taxon>
        <taxon>Embryophyta</taxon>
        <taxon>Tracheophyta</taxon>
        <taxon>Spermatophyta</taxon>
        <taxon>Magnoliopsida</taxon>
        <taxon>eudicotyledons</taxon>
        <taxon>Gunneridae</taxon>
        <taxon>Pentapetalae</taxon>
        <taxon>asterids</taxon>
        <taxon>lamiids</taxon>
        <taxon>Solanales</taxon>
        <taxon>Solanaceae</taxon>
        <taxon>Solanoideae</taxon>
        <taxon>Solaneae</taxon>
        <taxon>Solanum</taxon>
    </lineage>
</organism>
<evidence type="ECO:0000313" key="2">
    <source>
        <dbReference type="Proteomes" id="UP001311915"/>
    </source>
</evidence>
<dbReference type="EMBL" id="JAWPEI010000012">
    <property type="protein sequence ID" value="KAK4708607.1"/>
    <property type="molecule type" value="Genomic_DNA"/>
</dbReference>
<dbReference type="Proteomes" id="UP001311915">
    <property type="component" value="Unassembled WGS sequence"/>
</dbReference>
<proteinExistence type="predicted"/>
<protein>
    <submittedName>
        <fullName evidence="1">Uncharacterized protein</fullName>
    </submittedName>
</protein>
<dbReference type="AlphaFoldDB" id="A0AAV9K5T4"/>
<name>A0AAV9K5T4_9SOLN</name>
<gene>
    <name evidence="1" type="ORF">R3W88_029532</name>
</gene>
<accession>A0AAV9K5T4</accession>
<comment type="caution">
    <text evidence="1">The sequence shown here is derived from an EMBL/GenBank/DDBJ whole genome shotgun (WGS) entry which is preliminary data.</text>
</comment>
<keyword evidence="2" id="KW-1185">Reference proteome</keyword>
<sequence length="117" mass="13541">MARVVHSIFYQCVNFEWGHSKVTIHRELSHPIHFVNSVPIKEELDATTFHTLVTSEMLKYAYKPKTGLGPMYNSIVEPIQLKHQRGTNLLKYEPTLREVHNRSSKVMILPTQTTIPN</sequence>
<evidence type="ECO:0000313" key="1">
    <source>
        <dbReference type="EMBL" id="KAK4708607.1"/>
    </source>
</evidence>